<dbReference type="SUPFAM" id="SSF56219">
    <property type="entry name" value="DNase I-like"/>
    <property type="match status" value="1"/>
</dbReference>
<dbReference type="GO" id="GO:0004519">
    <property type="term" value="F:endonuclease activity"/>
    <property type="evidence" value="ECO:0007669"/>
    <property type="project" value="UniProtKB-KW"/>
</dbReference>
<dbReference type="PROSITE" id="PS51257">
    <property type="entry name" value="PROKAR_LIPOPROTEIN"/>
    <property type="match status" value="1"/>
</dbReference>
<keyword evidence="3" id="KW-0378">Hydrolase</keyword>
<accession>A0A1M5K6C6</accession>
<feature type="chain" id="PRO_5013336493" evidence="1">
    <location>
        <begin position="19"/>
        <end position="266"/>
    </location>
</feature>
<dbReference type="Pfam" id="PF03372">
    <property type="entry name" value="Exo_endo_phos"/>
    <property type="match status" value="1"/>
</dbReference>
<keyword evidence="3" id="KW-0540">Nuclease</keyword>
<name>A0A1M5K6C6_9FLAO</name>
<dbReference type="AlphaFoldDB" id="A0A1M5K6C6"/>
<dbReference type="Gene3D" id="3.60.10.10">
    <property type="entry name" value="Endonuclease/exonuclease/phosphatase"/>
    <property type="match status" value="1"/>
</dbReference>
<dbReference type="PANTHER" id="PTHR14859:SF15">
    <property type="entry name" value="ENDONUCLEASE_EXONUCLEASE_PHOSPHATASE DOMAIN-CONTAINING PROTEIN"/>
    <property type="match status" value="1"/>
</dbReference>
<evidence type="ECO:0000313" key="4">
    <source>
        <dbReference type="Proteomes" id="UP000184532"/>
    </source>
</evidence>
<dbReference type="EMBL" id="FQWL01000002">
    <property type="protein sequence ID" value="SHG48387.1"/>
    <property type="molecule type" value="Genomic_DNA"/>
</dbReference>
<dbReference type="GO" id="GO:0004527">
    <property type="term" value="F:exonuclease activity"/>
    <property type="evidence" value="ECO:0007669"/>
    <property type="project" value="UniProtKB-KW"/>
</dbReference>
<evidence type="ECO:0000256" key="1">
    <source>
        <dbReference type="SAM" id="SignalP"/>
    </source>
</evidence>
<dbReference type="Proteomes" id="UP000184532">
    <property type="component" value="Unassembled WGS sequence"/>
</dbReference>
<keyword evidence="1" id="KW-0732">Signal</keyword>
<dbReference type="InterPro" id="IPR051916">
    <property type="entry name" value="GPI-anchor_lipid_remodeler"/>
</dbReference>
<dbReference type="GO" id="GO:0016020">
    <property type="term" value="C:membrane"/>
    <property type="evidence" value="ECO:0007669"/>
    <property type="project" value="GOC"/>
</dbReference>
<evidence type="ECO:0000313" key="3">
    <source>
        <dbReference type="EMBL" id="SHG48387.1"/>
    </source>
</evidence>
<reference evidence="4" key="1">
    <citation type="submission" date="2016-11" db="EMBL/GenBank/DDBJ databases">
        <authorList>
            <person name="Varghese N."/>
            <person name="Submissions S."/>
        </authorList>
    </citation>
    <scope>NUCLEOTIDE SEQUENCE [LARGE SCALE GENOMIC DNA]</scope>
    <source>
        <strain evidence="4">DSM 22638</strain>
    </source>
</reference>
<gene>
    <name evidence="3" type="ORF">SAMN04488116_1409</name>
</gene>
<sequence>MKNSMLALLCLSVFIFCACERNQTANLKIMSYNIRHGVGMDNVLDLSRAAEIIKAQAPDLCGLQEIDNYCSRSDSVGQINYLAQEVNMQGTFGRFMDFQGGEYGMATLTAKPLISTKVVQLPDGIDEPRSSIVHEVQIAQGCAIVFVNVHFDWLGTAEGVTSRLNQAKTLLQYLDTMDKAMIITGDFNCTPDSPTMSYFYEQGFEFVKKGTDNLSFQDGDRAEIDHVIFRNTDNVKIRRKNLTLLEEPVVSDHRPLVAELEVVYKL</sequence>
<dbReference type="GO" id="GO:0006506">
    <property type="term" value="P:GPI anchor biosynthetic process"/>
    <property type="evidence" value="ECO:0007669"/>
    <property type="project" value="TreeGrafter"/>
</dbReference>
<proteinExistence type="predicted"/>
<dbReference type="STRING" id="570519.SAMN04488116_1409"/>
<dbReference type="InterPro" id="IPR005135">
    <property type="entry name" value="Endo/exonuclease/phosphatase"/>
</dbReference>
<evidence type="ECO:0000259" key="2">
    <source>
        <dbReference type="Pfam" id="PF03372"/>
    </source>
</evidence>
<keyword evidence="4" id="KW-1185">Reference proteome</keyword>
<dbReference type="PANTHER" id="PTHR14859">
    <property type="entry name" value="CALCOFLUOR WHITE HYPERSENSITIVE PROTEIN PRECURSOR"/>
    <property type="match status" value="1"/>
</dbReference>
<dbReference type="InterPro" id="IPR036691">
    <property type="entry name" value="Endo/exonu/phosph_ase_sf"/>
</dbReference>
<dbReference type="OrthoDB" id="5447300at2"/>
<feature type="domain" description="Endonuclease/exonuclease/phosphatase" evidence="2">
    <location>
        <begin position="30"/>
        <end position="253"/>
    </location>
</feature>
<feature type="signal peptide" evidence="1">
    <location>
        <begin position="1"/>
        <end position="18"/>
    </location>
</feature>
<organism evidence="3 4">
    <name type="scientific">Flagellimonas flava</name>
    <dbReference type="NCBI Taxonomy" id="570519"/>
    <lineage>
        <taxon>Bacteria</taxon>
        <taxon>Pseudomonadati</taxon>
        <taxon>Bacteroidota</taxon>
        <taxon>Flavobacteriia</taxon>
        <taxon>Flavobacteriales</taxon>
        <taxon>Flavobacteriaceae</taxon>
        <taxon>Flagellimonas</taxon>
    </lineage>
</organism>
<keyword evidence="3" id="KW-0255">Endonuclease</keyword>
<protein>
    <submittedName>
        <fullName evidence="3">Metal-dependent hydrolase, endonuclease/exonuclease/phosphatase family</fullName>
    </submittedName>
</protein>
<keyword evidence="3" id="KW-0269">Exonuclease</keyword>